<name>A0A5C1AFW5_9BACT</name>
<evidence type="ECO:0000313" key="5">
    <source>
        <dbReference type="Proteomes" id="UP000324974"/>
    </source>
</evidence>
<gene>
    <name evidence="4" type="ORF">PX52LOC_03592</name>
</gene>
<evidence type="ECO:0000259" key="3">
    <source>
        <dbReference type="Pfam" id="PF19078"/>
    </source>
</evidence>
<dbReference type="Proteomes" id="UP000324974">
    <property type="component" value="Chromosome"/>
</dbReference>
<evidence type="ECO:0000256" key="1">
    <source>
        <dbReference type="ARBA" id="ARBA00022729"/>
    </source>
</evidence>
<dbReference type="Gene3D" id="2.130.10.130">
    <property type="entry name" value="Integrin alpha, N-terminal"/>
    <property type="match status" value="2"/>
</dbReference>
<dbReference type="InterPro" id="IPR013517">
    <property type="entry name" value="FG-GAP"/>
</dbReference>
<sequence>MSFSFWRKTAWKRMVRSSVRSLRVEALEDRVTPAGLFAVGSAVGAAPLVTVFDATTRQQKFTITPFESSFTGGVNVAVGDVTGDGTADVIVGAGVGGSSTVKVYDGTNGTFLKDFTLGDAGVTTGASVAAADYNQDGVAEVVIGTIRSKQPLVQVLRFSDGSALHGYTPLEGSASVSVAAGDVNGDGVPDTIVGAGAGGGPRVIVFNGSTDAQLSNFFAFEQSFTGGVQVTAGDLNADGKADIITAAGFLGGPRVQSFNGATGQVISNFFAYDSTLRAGVTVAAFDANNDKSLDLVTANGKGQTPDIKSFDGRTAAQLTKPTFANPPVPASWDTTAPTVTLTTTAANPTKASPFQFTAKFSEVVNGFTLGGLTVTNGSVSNFTKVDGKTYTFTVTPTANGDTKVSVTVGSAADAAGNGNAASNTVTVNFDTAGPTATINAMTTNDATPTLTGTVSEAGSTVTVTVNGQTYTATVTGTTWSANVTATLAAGGYTVTATATDAAGNVGQSATLANGLTIDLTAPTATVSSSATDPTGTNPIPFTVTFNEDVTGFTKADITVANGSVLGFTATDARTYTLTVVPSGAGAVTVSVAVGTATDAAGNGNAASNAFIRTFNGTVTTAAVTSTETGPTKAATIPVKVTFSGDVTAFDSSDVGLTGGTLANFVAVDGHTYTFNVTPTADGTVAVNIAAGAANDAGGKPTAAASFSIVSDRTAPTANVTASAASTNTSPILFTVTFNEAVDGLTAAALAATNGTIGTITAVDPKTYTVAVTPTADGAVKLAVKAGGAKDLAGNVTAAAFDKTVTSDRTVPVATVSTTATSPSNATTLPFTVTFTEDVTGFTAAGLTVANGTASNFVAVNAKTYTFTVTPTGDGVVTVTANAAAAQDAAGNVNVVALASITSERSAPTATLTSTATPATNQSPIPFRVIFSEPVTGLAAAGIGVTNGTVSNIVSVDAKTYTFDVTPAAQGAVVVTLLANAVQDTASKPNAASAPFTVTFDTTPPAAPVVLRLDAASDTGASNTDGITSDTTPTIVGTAEANAQVKVFANSGSGATLIATVTADASGNWSATPVTALAKGAYSVTATATDAAGNASGASNAFNVVIDT</sequence>
<dbReference type="InterPro" id="IPR044016">
    <property type="entry name" value="Big_13"/>
</dbReference>
<feature type="domain" description="Bacterial Ig-like" evidence="3">
    <location>
        <begin position="333"/>
        <end position="427"/>
    </location>
</feature>
<dbReference type="InterPro" id="IPR028994">
    <property type="entry name" value="Integrin_alpha_N"/>
</dbReference>
<evidence type="ECO:0000259" key="2">
    <source>
        <dbReference type="Pfam" id="PF19077"/>
    </source>
</evidence>
<evidence type="ECO:0000313" key="4">
    <source>
        <dbReference type="EMBL" id="QEL16632.1"/>
    </source>
</evidence>
<dbReference type="InterPro" id="IPR044048">
    <property type="entry name" value="Big_12"/>
</dbReference>
<keyword evidence="5" id="KW-1185">Reference proteome</keyword>
<reference evidence="5" key="1">
    <citation type="submission" date="2019-08" db="EMBL/GenBank/DDBJ databases">
        <title>Limnoglobus roseus gen. nov., sp. nov., a novel freshwater planctomycete with a giant genome from the family Gemmataceae.</title>
        <authorList>
            <person name="Kulichevskaya I.S."/>
            <person name="Naumoff D.G."/>
            <person name="Miroshnikov K."/>
            <person name="Ivanova A."/>
            <person name="Philippov D.A."/>
            <person name="Hakobyan A."/>
            <person name="Rijpstra I.C."/>
            <person name="Sinninghe Damste J.S."/>
            <person name="Liesack W."/>
            <person name="Dedysh S.N."/>
        </authorList>
    </citation>
    <scope>NUCLEOTIDE SEQUENCE [LARGE SCALE GENOMIC DNA]</scope>
    <source>
        <strain evidence="5">PX52</strain>
    </source>
</reference>
<dbReference type="SUPFAM" id="SSF69318">
    <property type="entry name" value="Integrin alpha N-terminal domain"/>
    <property type="match status" value="2"/>
</dbReference>
<dbReference type="RefSeq" id="WP_168219058.1">
    <property type="nucleotide sequence ID" value="NZ_CP042425.1"/>
</dbReference>
<organism evidence="4 5">
    <name type="scientific">Limnoglobus roseus</name>
    <dbReference type="NCBI Taxonomy" id="2598579"/>
    <lineage>
        <taxon>Bacteria</taxon>
        <taxon>Pseudomonadati</taxon>
        <taxon>Planctomycetota</taxon>
        <taxon>Planctomycetia</taxon>
        <taxon>Gemmatales</taxon>
        <taxon>Gemmataceae</taxon>
        <taxon>Limnoglobus</taxon>
    </lineage>
</organism>
<accession>A0A5C1AFW5</accession>
<feature type="domain" description="Bacterial Ig-like" evidence="3">
    <location>
        <begin position="905"/>
        <end position="992"/>
    </location>
</feature>
<dbReference type="InterPro" id="IPR013783">
    <property type="entry name" value="Ig-like_fold"/>
</dbReference>
<dbReference type="Pfam" id="PF13517">
    <property type="entry name" value="FG-GAP_3"/>
    <property type="match status" value="2"/>
</dbReference>
<dbReference type="Pfam" id="PF19077">
    <property type="entry name" value="Big_13"/>
    <property type="match status" value="1"/>
</dbReference>
<feature type="domain" description="Bacterial Ig-like" evidence="2">
    <location>
        <begin position="1007"/>
        <end position="1107"/>
    </location>
</feature>
<dbReference type="PANTHER" id="PTHR34677:SF3">
    <property type="entry name" value="BACTERIAL IG-LIKE DOMAIN-CONTAINING PROTEIN"/>
    <property type="match status" value="1"/>
</dbReference>
<feature type="domain" description="Bacterial Ig-like" evidence="3">
    <location>
        <begin position="711"/>
        <end position="797"/>
    </location>
</feature>
<dbReference type="PANTHER" id="PTHR34677">
    <property type="match status" value="1"/>
</dbReference>
<feature type="domain" description="Bacterial Ig-like" evidence="3">
    <location>
        <begin position="518"/>
        <end position="607"/>
    </location>
</feature>
<dbReference type="KEGG" id="lrs:PX52LOC_03592"/>
<dbReference type="NCBIfam" id="NF033510">
    <property type="entry name" value="Ca_tandemer"/>
    <property type="match status" value="2"/>
</dbReference>
<protein>
    <submittedName>
        <fullName evidence="4">VCBS repeat-containing protein</fullName>
    </submittedName>
</protein>
<dbReference type="EMBL" id="CP042425">
    <property type="protein sequence ID" value="QEL16632.1"/>
    <property type="molecule type" value="Genomic_DNA"/>
</dbReference>
<dbReference type="AlphaFoldDB" id="A0A5C1AFW5"/>
<dbReference type="Gene3D" id="2.60.40.10">
    <property type="entry name" value="Immunoglobulins"/>
    <property type="match status" value="2"/>
</dbReference>
<keyword evidence="1" id="KW-0732">Signal</keyword>
<feature type="domain" description="Bacterial Ig-like" evidence="3">
    <location>
        <begin position="807"/>
        <end position="895"/>
    </location>
</feature>
<proteinExistence type="predicted"/>
<feature type="domain" description="Bacterial Ig-like" evidence="3">
    <location>
        <begin position="617"/>
        <end position="702"/>
    </location>
</feature>
<dbReference type="Pfam" id="PF19078">
    <property type="entry name" value="Big_12"/>
    <property type="match status" value="6"/>
</dbReference>